<accession>A0A0B5FPK1</accession>
<dbReference type="InterPro" id="IPR027417">
    <property type="entry name" value="P-loop_NTPase"/>
</dbReference>
<feature type="coiled-coil region" evidence="1">
    <location>
        <begin position="385"/>
        <end position="419"/>
    </location>
</feature>
<keyword evidence="1" id="KW-0175">Coiled coil</keyword>
<organism evidence="3 4">
    <name type="scientific">Geoalkalibacter subterraneus</name>
    <dbReference type="NCBI Taxonomy" id="483547"/>
    <lineage>
        <taxon>Bacteria</taxon>
        <taxon>Pseudomonadati</taxon>
        <taxon>Thermodesulfobacteriota</taxon>
        <taxon>Desulfuromonadia</taxon>
        <taxon>Desulfuromonadales</taxon>
        <taxon>Geoalkalibacteraceae</taxon>
        <taxon>Geoalkalibacter</taxon>
    </lineage>
</organism>
<name>A0A0B5FPK1_9BACT</name>
<evidence type="ECO:0000259" key="2">
    <source>
        <dbReference type="Pfam" id="PF13514"/>
    </source>
</evidence>
<evidence type="ECO:0000256" key="1">
    <source>
        <dbReference type="SAM" id="Coils"/>
    </source>
</evidence>
<dbReference type="STRING" id="483547.GSUB_08425"/>
<feature type="coiled-coil region" evidence="1">
    <location>
        <begin position="206"/>
        <end position="243"/>
    </location>
</feature>
<dbReference type="HOGENOM" id="CLU_006135_0_0_7"/>
<feature type="domain" description="YhaN AAA" evidence="2">
    <location>
        <begin position="1"/>
        <end position="205"/>
    </location>
</feature>
<dbReference type="RefSeq" id="WP_040200249.1">
    <property type="nucleotide sequence ID" value="NZ_CP010311.1"/>
</dbReference>
<reference evidence="3 4" key="1">
    <citation type="journal article" date="2015" name="Genome Announc.">
        <title>Genomes of Geoalkalibacter ferrihydriticus Z-0531T and Geoalkalibacter subterraneus Red1T, Two Haloalkaliphilic Metal-Reducing Deltaproteobacteria.</title>
        <authorList>
            <person name="Badalamenti J.P."/>
            <person name="Krajmalnik-Brown R."/>
            <person name="Torres C.I."/>
            <person name="Bond D.R."/>
        </authorList>
    </citation>
    <scope>NUCLEOTIDE SEQUENCE [LARGE SCALE GENOMIC DNA]</scope>
    <source>
        <strain evidence="3 4">Red1</strain>
    </source>
</reference>
<dbReference type="SUPFAM" id="SSF52540">
    <property type="entry name" value="P-loop containing nucleoside triphosphate hydrolases"/>
    <property type="match status" value="2"/>
</dbReference>
<sequence length="1163" mass="132391">MRIRRLELKAFGPFTDRVLAFDGEASGLHIIYGPNEAGKSSTLRALSALFYGFPERTSDNFIHPNDRLLVAGVLEDGRGNPHFFARRKKRKADLLDADQNPVDPAQLDALLHGIDHAMFSHLFGMDHDTLVAGGAALLQDKGHAGSTLFSAGTGIVAPRRILNELQQESDALFKTRASKPVLNAALRDFTSLKSEINRLSLSSREFKEHDKALREALQSLEKAQQERAEISRSQRHLERIRQAFTPLGLRRELQVKLKELGEVRPLPDDFHQRREQALNQLRSARQSLSAAQERYKDFSARIDELNPPRGLIDQAETVGHLHQRVGAYRKAMVDRPVLEGKRVQAKTEAGRILRSVLPGLSLEQADELRNLLRRRSAVKRLGQEHLLATEKLEHARQARTKLENEQSALESSLRALNTAPDVQQLKSLLARAQALGEIDRDLGLRRQDLEKRQNNFDIEIRRLGLWQGTPDQLVSLALPFAETVDRFVSLARELAQESRNLRSRRQEVEQKLRETSHELEALENTGDLLTENDLKRLRQYRDRGWHLLRRQWLDGEEVTASSREYHEHLPLHDAYEEAVDQADAVADRLRREADRVQAFAHLTARRNEMNALREQLDADHTELEARKREFEQEWRELWHECGVAPTPPEEMAGWLSRIETLRVSAVRIVEDRQRMEELTRQRSEAAKPVRLEIVRLQKSAPEGEELNPLIDTALALVRTSEESAQQRRSLQQRLDTIEQELQQADQEVARGERILNDWKRSWQTILKEFGLETSIMPAEMEEILEGVESCLNQLDKATEHAGRIAGIDRDTEQLKQDVQALLQLVAPQLQSLPVDQAVEQLNALLSRAREQQTRLQAYRDAIEEAEAEIRTASAAAETAQAELDELCALAGCGSEEGLEAAEKLWLQKQDLEQRIAEEEKRLTELAEGMSLAEFEQQVCAVDPDSLPERLRRMTEKLDALDHSIQDFAEQVGRGRTELARMDGRAEAALKAQQAEEKLSEIRRLSDRYVRLRVAARVLEEEIEHYRARNQDPVLKLAGSYFAELTLNSFDGLRADVDDRGEPIIVGLRNEGEQVTSDNMSSGTRDQMFLALRLASLEHRLERNEPMPFIVDDILINFDEERACATLAALSRLAARNQVILFTHHRQVAEEAEKINAQVISLAV</sequence>
<keyword evidence="4" id="KW-1185">Reference proteome</keyword>
<protein>
    <recommendedName>
        <fullName evidence="2">YhaN AAA domain-containing protein</fullName>
    </recommendedName>
</protein>
<dbReference type="InterPro" id="IPR038734">
    <property type="entry name" value="YhaN_AAA"/>
</dbReference>
<dbReference type="PANTHER" id="PTHR41259">
    <property type="entry name" value="DOUBLE-STRAND BREAK REPAIR RAD50 ATPASE, PUTATIVE-RELATED"/>
    <property type="match status" value="1"/>
</dbReference>
<feature type="coiled-coil region" evidence="1">
    <location>
        <begin position="720"/>
        <end position="761"/>
    </location>
</feature>
<dbReference type="KEGG" id="gsb:GSUB_08425"/>
<dbReference type="EMBL" id="CP010311">
    <property type="protein sequence ID" value="AJF06574.1"/>
    <property type="molecule type" value="Genomic_DNA"/>
</dbReference>
<gene>
    <name evidence="3" type="ORF">GSUB_08425</name>
</gene>
<feature type="coiled-coil region" evidence="1">
    <location>
        <begin position="491"/>
        <end position="532"/>
    </location>
</feature>
<dbReference type="Pfam" id="PF13514">
    <property type="entry name" value="AAA_27"/>
    <property type="match status" value="1"/>
</dbReference>
<dbReference type="Proteomes" id="UP000035036">
    <property type="component" value="Chromosome"/>
</dbReference>
<evidence type="ECO:0000313" key="4">
    <source>
        <dbReference type="Proteomes" id="UP000035036"/>
    </source>
</evidence>
<feature type="coiled-coil region" evidence="1">
    <location>
        <begin position="834"/>
        <end position="1028"/>
    </location>
</feature>
<proteinExistence type="predicted"/>
<dbReference type="Gene3D" id="3.40.50.300">
    <property type="entry name" value="P-loop containing nucleotide triphosphate hydrolases"/>
    <property type="match status" value="2"/>
</dbReference>
<dbReference type="PANTHER" id="PTHR41259:SF1">
    <property type="entry name" value="DOUBLE-STRAND BREAK REPAIR RAD50 ATPASE, PUTATIVE-RELATED"/>
    <property type="match status" value="1"/>
</dbReference>
<dbReference type="OrthoDB" id="9764467at2"/>
<dbReference type="AlphaFoldDB" id="A0A0B5FPK1"/>
<feature type="coiled-coil region" evidence="1">
    <location>
        <begin position="572"/>
        <end position="633"/>
    </location>
</feature>
<evidence type="ECO:0000313" key="3">
    <source>
        <dbReference type="EMBL" id="AJF06574.1"/>
    </source>
</evidence>
<feature type="coiled-coil region" evidence="1">
    <location>
        <begin position="274"/>
        <end position="301"/>
    </location>
</feature>